<name>A0A7H0ICQ5_9ACTN</name>
<evidence type="ECO:0000256" key="2">
    <source>
        <dbReference type="SAM" id="Phobius"/>
    </source>
</evidence>
<feature type="domain" description="Low molecular weight protein antigen 6 PH" evidence="3">
    <location>
        <begin position="72"/>
        <end position="137"/>
    </location>
</feature>
<keyword evidence="2" id="KW-1133">Transmembrane helix</keyword>
<keyword evidence="2" id="KW-0472">Membrane</keyword>
<dbReference type="RefSeq" id="WP_187747582.1">
    <property type="nucleotide sequence ID" value="NZ_CP060828.1"/>
</dbReference>
<feature type="transmembrane region" description="Helical" evidence="2">
    <location>
        <begin position="20"/>
        <end position="41"/>
    </location>
</feature>
<gene>
    <name evidence="4" type="ORF">IAG44_14750</name>
</gene>
<feature type="region of interest" description="Disordered" evidence="1">
    <location>
        <begin position="136"/>
        <end position="170"/>
    </location>
</feature>
<dbReference type="AlphaFoldDB" id="A0A7H0ICQ5"/>
<evidence type="ECO:0000313" key="5">
    <source>
        <dbReference type="Proteomes" id="UP000516052"/>
    </source>
</evidence>
<organism evidence="4 5">
    <name type="scientific">Streptomyces roseirectus</name>
    <dbReference type="NCBI Taxonomy" id="2768066"/>
    <lineage>
        <taxon>Bacteria</taxon>
        <taxon>Bacillati</taxon>
        <taxon>Actinomycetota</taxon>
        <taxon>Actinomycetes</taxon>
        <taxon>Kitasatosporales</taxon>
        <taxon>Streptomycetaceae</taxon>
        <taxon>Streptomyces</taxon>
    </lineage>
</organism>
<dbReference type="Pfam" id="PF10756">
    <property type="entry name" value="bPH_6"/>
    <property type="match status" value="1"/>
</dbReference>
<dbReference type="Proteomes" id="UP000516052">
    <property type="component" value="Chromosome"/>
</dbReference>
<protein>
    <submittedName>
        <fullName evidence="4">PH domain-containing protein</fullName>
    </submittedName>
</protein>
<keyword evidence="5" id="KW-1185">Reference proteome</keyword>
<keyword evidence="2" id="KW-0812">Transmembrane</keyword>
<dbReference type="EMBL" id="CP060828">
    <property type="protein sequence ID" value="QNP70571.1"/>
    <property type="molecule type" value="Genomic_DNA"/>
</dbReference>
<accession>A0A7H0ICQ5</accession>
<feature type="compositionally biased region" description="Gly residues" evidence="1">
    <location>
        <begin position="140"/>
        <end position="151"/>
    </location>
</feature>
<sequence>MTSPAHEPQPSGPAYPDRVYRSPAGIVGGVLLLGIGGWLGIDAVVVGHGRTPWLALALLLFAVPLVTAFTIRPAVYANEERLRVRNPFRVIVLPWSQVAVVRSAYTNEVVSNAGEKFQLWAIPVSLRGRKKAARRVARGSSGGGALSGLGSGWRPTNPDAGPGDDLASGDRSMAELRDLHEGYRPGKEGEGEPAEVSVRWAWEVLGPIVAGAVVLGILLLVG</sequence>
<feature type="transmembrane region" description="Helical" evidence="2">
    <location>
        <begin position="200"/>
        <end position="221"/>
    </location>
</feature>
<dbReference type="KEGG" id="sroi:IAG44_14750"/>
<proteinExistence type="predicted"/>
<reference evidence="4 5" key="1">
    <citation type="submission" date="2020-08" db="EMBL/GenBank/DDBJ databases">
        <title>A novel species.</title>
        <authorList>
            <person name="Gao J."/>
        </authorList>
    </citation>
    <scope>NUCLEOTIDE SEQUENCE [LARGE SCALE GENOMIC DNA]</scope>
    <source>
        <strain evidence="4 5">CRXT-G-22</strain>
    </source>
</reference>
<evidence type="ECO:0000256" key="1">
    <source>
        <dbReference type="SAM" id="MobiDB-lite"/>
    </source>
</evidence>
<evidence type="ECO:0000313" key="4">
    <source>
        <dbReference type="EMBL" id="QNP70571.1"/>
    </source>
</evidence>
<dbReference type="InterPro" id="IPR019692">
    <property type="entry name" value="CFP-6_PH"/>
</dbReference>
<evidence type="ECO:0000259" key="3">
    <source>
        <dbReference type="Pfam" id="PF10756"/>
    </source>
</evidence>
<feature type="transmembrane region" description="Helical" evidence="2">
    <location>
        <begin position="53"/>
        <end position="75"/>
    </location>
</feature>